<evidence type="ECO:0000313" key="11">
    <source>
        <dbReference type="Proteomes" id="UP001470230"/>
    </source>
</evidence>
<evidence type="ECO:0000256" key="3">
    <source>
        <dbReference type="ARBA" id="ARBA00022448"/>
    </source>
</evidence>
<feature type="transmembrane region" description="Helical" evidence="9">
    <location>
        <begin position="500"/>
        <end position="522"/>
    </location>
</feature>
<keyword evidence="4" id="KW-1003">Cell membrane</keyword>
<dbReference type="CDD" id="cd12082">
    <property type="entry name" value="MATE_like"/>
    <property type="match status" value="1"/>
</dbReference>
<dbReference type="Proteomes" id="UP001470230">
    <property type="component" value="Unassembled WGS sequence"/>
</dbReference>
<evidence type="ECO:0000256" key="1">
    <source>
        <dbReference type="ARBA" id="ARBA00004651"/>
    </source>
</evidence>
<proteinExistence type="inferred from homology"/>
<dbReference type="Pfam" id="PF01554">
    <property type="entry name" value="MatE"/>
    <property type="match status" value="2"/>
</dbReference>
<evidence type="ECO:0000256" key="7">
    <source>
        <dbReference type="ARBA" id="ARBA00023136"/>
    </source>
</evidence>
<evidence type="ECO:0000256" key="4">
    <source>
        <dbReference type="ARBA" id="ARBA00022475"/>
    </source>
</evidence>
<feature type="region of interest" description="Disordered" evidence="8">
    <location>
        <begin position="1"/>
        <end position="68"/>
    </location>
</feature>
<dbReference type="InterPro" id="IPR002528">
    <property type="entry name" value="MATE_fam"/>
</dbReference>
<sequence>MTKNNQDLEVPLTSSSNFEDTGKANLEDSTNHQEEKKTIINSDETNIKDNSENANEVNPSDSIKADSKNDENYRLAGRPPLTTLVLLAVGPLISQLVSSLYGIVTTIWVSRALGEMGMAAVSLFTNIDNVGRAFGYFMNCSASQKIASLFGQKKANEAGQVICDLFRCSIISGMIVPALLIPVAKPLGKWFGADDEILKMGVDYIVVLLSCSTVSVLFLMFCGCLQAEGRTFFVSVAQISSFVMNMALFCPLFLLVFHMGTGGAALATICSEAIPTIVIFFLYFFQKDEEAEEGELEDIQEPILNNNDEGSNSIKFHQKEKTHRKSCNPFKIKLACKPKLSGLFKKFSPHTWPALSVGVSQLASNCSRSIPSILQRKFMGMITQNSDKTSFTDAMSGFNCVIRIAQFTDSLRLAISMSLLPTSSYAYSASLYKRFLLLIFHGSWINLVWGGLSYVLIYTCAKPIAMIFSNGESFIRAAVPMMRNTITEAPICWVRYIIQTLLQSLSFGGSATVFSVLSYFVVNIGTYCLLYYTDKTDVPRMMYAYSISAAISIFIGAFFVIKPIRTIYLKIKENNEENKQINLYGNAEKDSCQTTENHVFKDPANEDSKETNEIPEC</sequence>
<keyword evidence="5 9" id="KW-0812">Transmembrane</keyword>
<feature type="transmembrane region" description="Helical" evidence="9">
    <location>
        <begin position="204"/>
        <end position="225"/>
    </location>
</feature>
<evidence type="ECO:0000256" key="5">
    <source>
        <dbReference type="ARBA" id="ARBA00022692"/>
    </source>
</evidence>
<organism evidence="10 11">
    <name type="scientific">Tritrichomonas musculus</name>
    <dbReference type="NCBI Taxonomy" id="1915356"/>
    <lineage>
        <taxon>Eukaryota</taxon>
        <taxon>Metamonada</taxon>
        <taxon>Parabasalia</taxon>
        <taxon>Tritrichomonadida</taxon>
        <taxon>Tritrichomonadidae</taxon>
        <taxon>Tritrichomonas</taxon>
    </lineage>
</organism>
<feature type="transmembrane region" description="Helical" evidence="9">
    <location>
        <begin position="435"/>
        <end position="457"/>
    </location>
</feature>
<feature type="region of interest" description="Disordered" evidence="8">
    <location>
        <begin position="595"/>
        <end position="617"/>
    </location>
</feature>
<comment type="caution">
    <text evidence="10">The sequence shown here is derived from an EMBL/GenBank/DDBJ whole genome shotgun (WGS) entry which is preliminary data.</text>
</comment>
<name>A0ABR2KA74_9EUKA</name>
<feature type="compositionally biased region" description="Basic and acidic residues" evidence="8">
    <location>
        <begin position="598"/>
        <end position="617"/>
    </location>
</feature>
<feature type="compositionally biased region" description="Basic and acidic residues" evidence="8">
    <location>
        <begin position="20"/>
        <end position="38"/>
    </location>
</feature>
<feature type="transmembrane region" description="Helical" evidence="9">
    <location>
        <begin position="161"/>
        <end position="184"/>
    </location>
</feature>
<evidence type="ECO:0000256" key="2">
    <source>
        <dbReference type="ARBA" id="ARBA00010199"/>
    </source>
</evidence>
<comment type="subcellular location">
    <subcellularLocation>
        <location evidence="1">Cell membrane</location>
        <topology evidence="1">Multi-pass membrane protein</topology>
    </subcellularLocation>
</comment>
<accession>A0ABR2KA74</accession>
<keyword evidence="7 9" id="KW-0472">Membrane</keyword>
<feature type="transmembrane region" description="Helical" evidence="9">
    <location>
        <begin position="232"/>
        <end position="257"/>
    </location>
</feature>
<dbReference type="PANTHER" id="PTHR43549:SF2">
    <property type="entry name" value="MULTIDRUG RESISTANCE PROTEIN NORM-RELATED"/>
    <property type="match status" value="1"/>
</dbReference>
<evidence type="ECO:0000256" key="8">
    <source>
        <dbReference type="SAM" id="MobiDB-lite"/>
    </source>
</evidence>
<protein>
    <recommendedName>
        <fullName evidence="12">MatE family protein</fullName>
    </recommendedName>
</protein>
<feature type="transmembrane region" description="Helical" evidence="9">
    <location>
        <begin position="263"/>
        <end position="285"/>
    </location>
</feature>
<gene>
    <name evidence="10" type="ORF">M9Y10_039071</name>
</gene>
<feature type="compositionally biased region" description="Polar residues" evidence="8">
    <location>
        <begin position="52"/>
        <end position="61"/>
    </location>
</feature>
<reference evidence="10 11" key="1">
    <citation type="submission" date="2024-04" db="EMBL/GenBank/DDBJ databases">
        <title>Tritrichomonas musculus Genome.</title>
        <authorList>
            <person name="Alves-Ferreira E."/>
            <person name="Grigg M."/>
            <person name="Lorenzi H."/>
            <person name="Galac M."/>
        </authorList>
    </citation>
    <scope>NUCLEOTIDE SEQUENCE [LARGE SCALE GENOMIC DNA]</scope>
    <source>
        <strain evidence="10 11">EAF2021</strain>
    </source>
</reference>
<keyword evidence="3" id="KW-0813">Transport</keyword>
<keyword evidence="11" id="KW-1185">Reference proteome</keyword>
<evidence type="ECO:0008006" key="12">
    <source>
        <dbReference type="Google" id="ProtNLM"/>
    </source>
</evidence>
<evidence type="ECO:0000313" key="10">
    <source>
        <dbReference type="EMBL" id="KAK8888011.1"/>
    </source>
</evidence>
<dbReference type="InterPro" id="IPR052031">
    <property type="entry name" value="Membrane_Transporter-Flippase"/>
</dbReference>
<evidence type="ECO:0000256" key="6">
    <source>
        <dbReference type="ARBA" id="ARBA00022989"/>
    </source>
</evidence>
<dbReference type="EMBL" id="JAPFFF010000006">
    <property type="protein sequence ID" value="KAK8888011.1"/>
    <property type="molecule type" value="Genomic_DNA"/>
</dbReference>
<feature type="transmembrane region" description="Helical" evidence="9">
    <location>
        <begin position="542"/>
        <end position="561"/>
    </location>
</feature>
<keyword evidence="6 9" id="KW-1133">Transmembrane helix</keyword>
<feature type="compositionally biased region" description="Polar residues" evidence="8">
    <location>
        <begin position="1"/>
        <end position="19"/>
    </location>
</feature>
<comment type="similarity">
    <text evidence="2">Belongs to the multi antimicrobial extrusion (MATE) (TC 2.A.66.1) family.</text>
</comment>
<dbReference type="PANTHER" id="PTHR43549">
    <property type="entry name" value="MULTIDRUG RESISTANCE PROTEIN YPNP-RELATED"/>
    <property type="match status" value="1"/>
</dbReference>
<evidence type="ECO:0000256" key="9">
    <source>
        <dbReference type="SAM" id="Phobius"/>
    </source>
</evidence>